<keyword evidence="2" id="KW-0812">Transmembrane</keyword>
<dbReference type="EMBL" id="CAADFQ010000031">
    <property type="protein sequence ID" value="VFK32280.1"/>
    <property type="molecule type" value="Genomic_DNA"/>
</dbReference>
<evidence type="ECO:0000259" key="3">
    <source>
        <dbReference type="PROSITE" id="PS51724"/>
    </source>
</evidence>
<dbReference type="Gene3D" id="3.30.70.1070">
    <property type="entry name" value="Sporulation related repeat"/>
    <property type="match status" value="1"/>
</dbReference>
<dbReference type="GO" id="GO:0042834">
    <property type="term" value="F:peptidoglycan binding"/>
    <property type="evidence" value="ECO:0007669"/>
    <property type="project" value="InterPro"/>
</dbReference>
<organism evidence="5">
    <name type="scientific">Candidatus Kentrum sp. MB</name>
    <dbReference type="NCBI Taxonomy" id="2138164"/>
    <lineage>
        <taxon>Bacteria</taxon>
        <taxon>Pseudomonadati</taxon>
        <taxon>Pseudomonadota</taxon>
        <taxon>Gammaproteobacteria</taxon>
        <taxon>Candidatus Kentrum</taxon>
    </lineage>
</organism>
<dbReference type="SUPFAM" id="SSF52540">
    <property type="entry name" value="P-loop containing nucleoside triphosphate hydrolases"/>
    <property type="match status" value="1"/>
</dbReference>
<evidence type="ECO:0000313" key="6">
    <source>
        <dbReference type="EMBL" id="VFK75787.1"/>
    </source>
</evidence>
<evidence type="ECO:0000256" key="1">
    <source>
        <dbReference type="SAM" id="MobiDB-lite"/>
    </source>
</evidence>
<dbReference type="InterPro" id="IPR052026">
    <property type="entry name" value="ExeA_AAA_ATPase_DNA-bind"/>
</dbReference>
<dbReference type="SMART" id="SM00382">
    <property type="entry name" value="AAA"/>
    <property type="match status" value="1"/>
</dbReference>
<dbReference type="PANTHER" id="PTHR35894">
    <property type="entry name" value="GENERAL SECRETION PATHWAY PROTEIN A-RELATED"/>
    <property type="match status" value="1"/>
</dbReference>
<dbReference type="Pfam" id="PF13401">
    <property type="entry name" value="AAA_22"/>
    <property type="match status" value="1"/>
</dbReference>
<dbReference type="EMBL" id="CAADGH010000031">
    <property type="protein sequence ID" value="VFK75787.1"/>
    <property type="molecule type" value="Genomic_DNA"/>
</dbReference>
<dbReference type="InterPro" id="IPR007730">
    <property type="entry name" value="SPOR-like_dom"/>
</dbReference>
<feature type="compositionally biased region" description="Polar residues" evidence="1">
    <location>
        <begin position="414"/>
        <end position="435"/>
    </location>
</feature>
<dbReference type="PANTHER" id="PTHR35894:SF1">
    <property type="entry name" value="PHOSPHORIBULOKINASE _ URIDINE KINASE FAMILY"/>
    <property type="match status" value="1"/>
</dbReference>
<keyword evidence="5" id="KW-0132">Cell division</keyword>
<dbReference type="InterPro" id="IPR049945">
    <property type="entry name" value="AAA_22"/>
</dbReference>
<evidence type="ECO:0000313" key="4">
    <source>
        <dbReference type="EMBL" id="VFK32280.1"/>
    </source>
</evidence>
<dbReference type="EMBL" id="CAADFO010000126">
    <property type="protein sequence ID" value="VFK32810.1"/>
    <property type="molecule type" value="Genomic_DNA"/>
</dbReference>
<keyword evidence="2" id="KW-0472">Membrane</keyword>
<feature type="transmembrane region" description="Helical" evidence="2">
    <location>
        <begin position="279"/>
        <end position="297"/>
    </location>
</feature>
<dbReference type="GO" id="GO:0016887">
    <property type="term" value="F:ATP hydrolysis activity"/>
    <property type="evidence" value="ECO:0007669"/>
    <property type="project" value="InterPro"/>
</dbReference>
<protein>
    <submittedName>
        <fullName evidence="5">Cell division protein DamX, binds to the septal ring, contains C-terminal SPOR domain</fullName>
    </submittedName>
</protein>
<dbReference type="InterPro" id="IPR003593">
    <property type="entry name" value="AAA+_ATPase"/>
</dbReference>
<feature type="compositionally biased region" description="Polar residues" evidence="1">
    <location>
        <begin position="340"/>
        <end position="364"/>
    </location>
</feature>
<evidence type="ECO:0000256" key="2">
    <source>
        <dbReference type="SAM" id="Phobius"/>
    </source>
</evidence>
<dbReference type="Pfam" id="PF05036">
    <property type="entry name" value="SPOR"/>
    <property type="match status" value="1"/>
</dbReference>
<name>A0A450XU34_9GAMM</name>
<feature type="domain" description="SPOR" evidence="3">
    <location>
        <begin position="490"/>
        <end position="568"/>
    </location>
</feature>
<keyword evidence="5" id="KW-0131">Cell cycle</keyword>
<reference evidence="5" key="1">
    <citation type="submission" date="2019-02" db="EMBL/GenBank/DDBJ databases">
        <authorList>
            <person name="Gruber-Vodicka R. H."/>
            <person name="Seah K. B. B."/>
        </authorList>
    </citation>
    <scope>NUCLEOTIDE SEQUENCE</scope>
    <source>
        <strain evidence="5">BECK_BZ197</strain>
        <strain evidence="6">BECK_BZ198</strain>
        <strain evidence="4">BECK_BZ199</strain>
    </source>
</reference>
<dbReference type="Gene3D" id="3.40.50.300">
    <property type="entry name" value="P-loop containing nucleotide triphosphate hydrolases"/>
    <property type="match status" value="1"/>
</dbReference>
<feature type="region of interest" description="Disordered" evidence="1">
    <location>
        <begin position="303"/>
        <end position="478"/>
    </location>
</feature>
<dbReference type="InterPro" id="IPR036680">
    <property type="entry name" value="SPOR-like_sf"/>
</dbReference>
<sequence>MTNKHNGIAPDLSSSLATDDFFFSTPALTQRLDLLRHLIRSGGFLLILTGEHGAGKSTLLEQLFASADPKWKICSVPSPENESPQFIADPERLPRQLLSGYYLPSSGQDVNSMRDTLFDHAKTLHDSGQIPLIVIDDIKELSPDDLQLLVELSCNEKHSSRIILVCRPEDTRRVRELVITACGDELIHMVDIPPLDQEQAGDYLHLRWNQTSRVGDNPFTEGAIRSIYHASKGLPGNINRLADQFLQNNRPNQNRGARTKAARFLNNLPFLGALPIPKVLLIAGLAGIVLLIVLLLVTGNHEPRPDTETLTLPVPTSQANIRTEPGAITSENDALPPGETSPQGSSFPSLTVPQIFTPQETATSPAPLDAASRSVETRDTKDIPIPQTAIPRTADARTQSASDISDRIRLPAITNPTVASSTITADPESTTSQQIKPLPRQAQTTPTTPPKPNPTIDNSTSSVQYRPSPERRESRAIGSKSVRTITWLQRQKPNHYTIQLLGTSKKDQMQKFLTKHNLGSQAAWFKTRHNNRDWFVVVYGIYTTNKAANIKIQSLPKALRRLKPWPRKISAILASSSGG</sequence>
<dbReference type="AlphaFoldDB" id="A0A450XU34"/>
<gene>
    <name evidence="5" type="ORF">BECKMB1821G_GA0114241_11265</name>
    <name evidence="6" type="ORF">BECKMB1821H_GA0114242_103136</name>
    <name evidence="4" type="ORF">BECKMB1821I_GA0114274_103135</name>
</gene>
<dbReference type="InterPro" id="IPR027417">
    <property type="entry name" value="P-loop_NTPase"/>
</dbReference>
<keyword evidence="2" id="KW-1133">Transmembrane helix</keyword>
<dbReference type="PROSITE" id="PS51724">
    <property type="entry name" value="SPOR"/>
    <property type="match status" value="1"/>
</dbReference>
<feature type="compositionally biased region" description="Polar residues" evidence="1">
    <location>
        <begin position="308"/>
        <end position="321"/>
    </location>
</feature>
<evidence type="ECO:0000313" key="5">
    <source>
        <dbReference type="EMBL" id="VFK32810.1"/>
    </source>
</evidence>
<dbReference type="GO" id="GO:0051301">
    <property type="term" value="P:cell division"/>
    <property type="evidence" value="ECO:0007669"/>
    <property type="project" value="UniProtKB-KW"/>
</dbReference>
<feature type="compositionally biased region" description="Polar residues" evidence="1">
    <location>
        <begin position="456"/>
        <end position="465"/>
    </location>
</feature>
<proteinExistence type="predicted"/>
<accession>A0A450XU34</accession>